<protein>
    <submittedName>
        <fullName evidence="2">Uncharacterized protein</fullName>
    </submittedName>
</protein>
<organism evidence="2 3">
    <name type="scientific">Coniosporium apollinis (strain CBS 100218)</name>
    <name type="common">Rock-inhabiting black yeast</name>
    <dbReference type="NCBI Taxonomy" id="1168221"/>
    <lineage>
        <taxon>Eukaryota</taxon>
        <taxon>Fungi</taxon>
        <taxon>Dikarya</taxon>
        <taxon>Ascomycota</taxon>
        <taxon>Pezizomycotina</taxon>
        <taxon>Dothideomycetes</taxon>
        <taxon>Dothideomycetes incertae sedis</taxon>
        <taxon>Coniosporium</taxon>
    </lineage>
</organism>
<dbReference type="Proteomes" id="UP000016924">
    <property type="component" value="Unassembled WGS sequence"/>
</dbReference>
<name>R7YZ33_CONA1</name>
<feature type="compositionally biased region" description="Acidic residues" evidence="1">
    <location>
        <begin position="130"/>
        <end position="155"/>
    </location>
</feature>
<dbReference type="HOGENOM" id="CLU_1299636_0_0_1"/>
<keyword evidence="3" id="KW-1185">Reference proteome</keyword>
<accession>R7YZ33</accession>
<gene>
    <name evidence="2" type="ORF">W97_06051</name>
</gene>
<reference evidence="3" key="1">
    <citation type="submission" date="2012-06" db="EMBL/GenBank/DDBJ databases">
        <title>The genome sequence of Coniosporium apollinis CBS 100218.</title>
        <authorList>
            <consortium name="The Broad Institute Genome Sequencing Platform"/>
            <person name="Cuomo C."/>
            <person name="Gorbushina A."/>
            <person name="Noack S."/>
            <person name="Walker B."/>
            <person name="Young S.K."/>
            <person name="Zeng Q."/>
            <person name="Gargeya S."/>
            <person name="Fitzgerald M."/>
            <person name="Haas B."/>
            <person name="Abouelleil A."/>
            <person name="Alvarado L."/>
            <person name="Arachchi H.M."/>
            <person name="Berlin A.M."/>
            <person name="Chapman S.B."/>
            <person name="Goldberg J."/>
            <person name="Griggs A."/>
            <person name="Gujja S."/>
            <person name="Hansen M."/>
            <person name="Howarth C."/>
            <person name="Imamovic A."/>
            <person name="Larimer J."/>
            <person name="McCowan C."/>
            <person name="Montmayeur A."/>
            <person name="Murphy C."/>
            <person name="Neiman D."/>
            <person name="Pearson M."/>
            <person name="Priest M."/>
            <person name="Roberts A."/>
            <person name="Saif S."/>
            <person name="Shea T."/>
            <person name="Sisk P."/>
            <person name="Sykes S."/>
            <person name="Wortman J."/>
            <person name="Nusbaum C."/>
            <person name="Birren B."/>
        </authorList>
    </citation>
    <scope>NUCLEOTIDE SEQUENCE [LARGE SCALE GENOMIC DNA]</scope>
    <source>
        <strain evidence="3">CBS 100218</strain>
    </source>
</reference>
<proteinExistence type="predicted"/>
<dbReference type="RefSeq" id="XP_007782253.1">
    <property type="nucleotide sequence ID" value="XM_007784063.1"/>
</dbReference>
<dbReference type="OrthoDB" id="10536884at2759"/>
<dbReference type="EMBL" id="JH767584">
    <property type="protein sequence ID" value="EON66936.1"/>
    <property type="molecule type" value="Genomic_DNA"/>
</dbReference>
<evidence type="ECO:0000313" key="3">
    <source>
        <dbReference type="Proteomes" id="UP000016924"/>
    </source>
</evidence>
<feature type="region of interest" description="Disordered" evidence="1">
    <location>
        <begin position="110"/>
        <end position="160"/>
    </location>
</feature>
<sequence>MSTASSSNPAAEYESLQDKHREMQLLSSYRHQILANASALFGGICDVCTIRTSASDDQPAFSAAVFRPSTEKGSVKVFLMRNEDEEERIREMRGCEREDEDEETKVVFKHAFLGGDEEDDEGKENRKNEDEEDEDMDMENEGNEEADEADEDEDVTTPLTSRLAAMEKLLDLTESAIQEARFVALTAEDWELLEKGARKREPTPCRFSSAHL</sequence>
<dbReference type="AlphaFoldDB" id="R7YZ33"/>
<dbReference type="GeneID" id="19903362"/>
<evidence type="ECO:0000256" key="1">
    <source>
        <dbReference type="SAM" id="MobiDB-lite"/>
    </source>
</evidence>
<evidence type="ECO:0000313" key="2">
    <source>
        <dbReference type="EMBL" id="EON66936.1"/>
    </source>
</evidence>